<sequence length="273" mass="29998">MAHPNFWDVDSKKRKRTTCDPTGDSDDGKDNTRREKAHRTTAGLDHEVRGAEARGLARASQLGQPVRHPHDHSLMCPTNEGDANSNAMDDIVLSTQSATDINTEPPLSSHPRSSQNIPAGTQGFGDVAISEVPDHIDSGAKCVLEPAAYEQQRSEDDVSMPDSPHVKKPQQSSPIHTISNTHDNSVTTWDDSAEIDGIIGGVTPMNCDETVFVAYAPDGIYTTIWRNHEISEITWDYTMEMDASNEYEGSILEPMDNIYAESEEPNAYESDSD</sequence>
<organism evidence="3 4">
    <name type="scientific">Salinomyces thailandicus</name>
    <dbReference type="NCBI Taxonomy" id="706561"/>
    <lineage>
        <taxon>Eukaryota</taxon>
        <taxon>Fungi</taxon>
        <taxon>Dikarya</taxon>
        <taxon>Ascomycota</taxon>
        <taxon>Pezizomycotina</taxon>
        <taxon>Dothideomycetes</taxon>
        <taxon>Dothideomycetidae</taxon>
        <taxon>Mycosphaerellales</taxon>
        <taxon>Teratosphaeriaceae</taxon>
        <taxon>Salinomyces</taxon>
    </lineage>
</organism>
<proteinExistence type="predicted"/>
<reference evidence="3 4" key="1">
    <citation type="submission" date="2017-03" db="EMBL/GenBank/DDBJ databases">
        <title>Genomes of endolithic fungi from Antarctica.</title>
        <authorList>
            <person name="Coleine C."/>
            <person name="Masonjones S."/>
            <person name="Stajich J.E."/>
        </authorList>
    </citation>
    <scope>NUCLEOTIDE SEQUENCE [LARGE SCALE GENOMIC DNA]</scope>
    <source>
        <strain evidence="3 4">CCFEE 6315</strain>
    </source>
</reference>
<evidence type="ECO:0000313" key="3">
    <source>
        <dbReference type="EMBL" id="TKA23203.1"/>
    </source>
</evidence>
<feature type="compositionally biased region" description="Polar residues" evidence="1">
    <location>
        <begin position="169"/>
        <end position="188"/>
    </location>
</feature>
<dbReference type="EMBL" id="NAJL01000059">
    <property type="protein sequence ID" value="TKA23203.1"/>
    <property type="molecule type" value="Genomic_DNA"/>
</dbReference>
<dbReference type="AlphaFoldDB" id="A0A4U0TMK3"/>
<evidence type="ECO:0000313" key="2">
    <source>
        <dbReference type="EMBL" id="TKA21636.1"/>
    </source>
</evidence>
<evidence type="ECO:0000313" key="4">
    <source>
        <dbReference type="Proteomes" id="UP000308549"/>
    </source>
</evidence>
<dbReference type="EMBL" id="NAJL01000125">
    <property type="protein sequence ID" value="TKA21636.1"/>
    <property type="molecule type" value="Genomic_DNA"/>
</dbReference>
<feature type="region of interest" description="Disordered" evidence="1">
    <location>
        <begin position="1"/>
        <end position="68"/>
    </location>
</feature>
<comment type="caution">
    <text evidence="3">The sequence shown here is derived from an EMBL/GenBank/DDBJ whole genome shotgun (WGS) entry which is preliminary data.</text>
</comment>
<accession>A0A4U0TMK3</accession>
<keyword evidence="4" id="KW-1185">Reference proteome</keyword>
<dbReference type="Proteomes" id="UP000308549">
    <property type="component" value="Unassembled WGS sequence"/>
</dbReference>
<gene>
    <name evidence="3" type="ORF">B0A50_07596</name>
    <name evidence="2" type="ORF">B0A50_08839</name>
</gene>
<protein>
    <submittedName>
        <fullName evidence="3">Uncharacterized protein</fullName>
    </submittedName>
</protein>
<name>A0A4U0TMK3_9PEZI</name>
<feature type="region of interest" description="Disordered" evidence="1">
    <location>
        <begin position="148"/>
        <end position="188"/>
    </location>
</feature>
<evidence type="ECO:0000256" key="1">
    <source>
        <dbReference type="SAM" id="MobiDB-lite"/>
    </source>
</evidence>